<dbReference type="InterPro" id="IPR027948">
    <property type="entry name" value="DUF4436"/>
</dbReference>
<keyword evidence="1" id="KW-0472">Membrane</keyword>
<accession>A0A8B6M455</accession>
<keyword evidence="1" id="KW-0812">Transmembrane</keyword>
<evidence type="ECO:0000313" key="2">
    <source>
        <dbReference type="EMBL" id="VTZ49618.1"/>
    </source>
</evidence>
<sequence length="308" mass="32611">MEASPTPDGAPPDGQAAPAARIRRLRLAALCLALSVLGVGYAVLISDFYHLTEPTESVFRERQADARAPLDIYLEVLAVEPARQAIEVRLDFATQSDSGAPRFPGLPGTDILVEVNDGGDVQEIALQAGQPAISKTLSLSVDGPFENYPLDRYDGTLRIRAIEGKDAAGGVSVPLRLRTWENIASWEVAMSPRYAAAGDKGLSLHVRAQRPSAQILFAFVVFAGMILLAASALTIGGLVFLGARKIEAALTGALGAMIFAVPMLRNVLPGAPPLGVRADAFVFLWVQIGVILGLALFVAAWARRGPPP</sequence>
<dbReference type="Proteomes" id="UP000485880">
    <property type="component" value="Unassembled WGS sequence"/>
</dbReference>
<organism evidence="2 3">
    <name type="scientific">Methylocella tundrae</name>
    <dbReference type="NCBI Taxonomy" id="227605"/>
    <lineage>
        <taxon>Bacteria</taxon>
        <taxon>Pseudomonadati</taxon>
        <taxon>Pseudomonadota</taxon>
        <taxon>Alphaproteobacteria</taxon>
        <taxon>Hyphomicrobiales</taxon>
        <taxon>Beijerinckiaceae</taxon>
        <taxon>Methylocella</taxon>
    </lineage>
</organism>
<keyword evidence="3" id="KW-1185">Reference proteome</keyword>
<reference evidence="2 3" key="1">
    <citation type="submission" date="2019-05" db="EMBL/GenBank/DDBJ databases">
        <authorList>
            <person name="Farhan Ul Haque M."/>
        </authorList>
    </citation>
    <scope>NUCLEOTIDE SEQUENCE [LARGE SCALE GENOMIC DNA]</scope>
    <source>
        <strain evidence="2">2</strain>
    </source>
</reference>
<evidence type="ECO:0000313" key="3">
    <source>
        <dbReference type="Proteomes" id="UP000485880"/>
    </source>
</evidence>
<evidence type="ECO:0008006" key="4">
    <source>
        <dbReference type="Google" id="ProtNLM"/>
    </source>
</evidence>
<comment type="caution">
    <text evidence="2">The sequence shown here is derived from an EMBL/GenBank/DDBJ whole genome shotgun (WGS) entry which is preliminary data.</text>
</comment>
<feature type="transmembrane region" description="Helical" evidence="1">
    <location>
        <begin position="27"/>
        <end position="49"/>
    </location>
</feature>
<feature type="transmembrane region" description="Helical" evidence="1">
    <location>
        <begin position="248"/>
        <end position="268"/>
    </location>
</feature>
<protein>
    <recommendedName>
        <fullName evidence="4">DUF4436 domain-containing protein</fullName>
    </recommendedName>
</protein>
<gene>
    <name evidence="2" type="ORF">MPC4_180024</name>
</gene>
<dbReference type="EMBL" id="CABFMQ020000074">
    <property type="protein sequence ID" value="VTZ49618.1"/>
    <property type="molecule type" value="Genomic_DNA"/>
</dbReference>
<evidence type="ECO:0000256" key="1">
    <source>
        <dbReference type="SAM" id="Phobius"/>
    </source>
</evidence>
<dbReference type="AlphaFoldDB" id="A0A8B6M455"/>
<feature type="transmembrane region" description="Helical" evidence="1">
    <location>
        <begin position="215"/>
        <end position="241"/>
    </location>
</feature>
<dbReference type="Pfam" id="PF14494">
    <property type="entry name" value="DUF4436"/>
    <property type="match status" value="1"/>
</dbReference>
<dbReference type="RefSeq" id="WP_174511904.1">
    <property type="nucleotide sequence ID" value="NZ_CABFMQ020000074.1"/>
</dbReference>
<name>A0A8B6M455_METTU</name>
<keyword evidence="1" id="KW-1133">Transmembrane helix</keyword>
<proteinExistence type="predicted"/>
<feature type="transmembrane region" description="Helical" evidence="1">
    <location>
        <begin position="280"/>
        <end position="302"/>
    </location>
</feature>